<dbReference type="GO" id="GO:0005506">
    <property type="term" value="F:iron ion binding"/>
    <property type="evidence" value="ECO:0007669"/>
    <property type="project" value="InterPro"/>
</dbReference>
<dbReference type="Gene3D" id="1.10.630.10">
    <property type="entry name" value="Cytochrome P450"/>
    <property type="match status" value="1"/>
</dbReference>
<gene>
    <name evidence="11" type="ORF">LLUT_LOCUS24812</name>
</gene>
<evidence type="ECO:0000313" key="12">
    <source>
        <dbReference type="Proteomes" id="UP001497480"/>
    </source>
</evidence>
<evidence type="ECO:0000256" key="10">
    <source>
        <dbReference type="ARBA" id="ARBA00023136"/>
    </source>
</evidence>
<dbReference type="SUPFAM" id="SSF48264">
    <property type="entry name" value="Cytochrome P450"/>
    <property type="match status" value="1"/>
</dbReference>
<evidence type="ECO:0000256" key="1">
    <source>
        <dbReference type="ARBA" id="ARBA00004167"/>
    </source>
</evidence>
<evidence type="ECO:0000256" key="9">
    <source>
        <dbReference type="ARBA" id="ARBA00023033"/>
    </source>
</evidence>
<dbReference type="GO" id="GO:0020037">
    <property type="term" value="F:heme binding"/>
    <property type="evidence" value="ECO:0007669"/>
    <property type="project" value="InterPro"/>
</dbReference>
<organism evidence="11 12">
    <name type="scientific">Lupinus luteus</name>
    <name type="common">European yellow lupine</name>
    <dbReference type="NCBI Taxonomy" id="3873"/>
    <lineage>
        <taxon>Eukaryota</taxon>
        <taxon>Viridiplantae</taxon>
        <taxon>Streptophyta</taxon>
        <taxon>Embryophyta</taxon>
        <taxon>Tracheophyta</taxon>
        <taxon>Spermatophyta</taxon>
        <taxon>Magnoliopsida</taxon>
        <taxon>eudicotyledons</taxon>
        <taxon>Gunneridae</taxon>
        <taxon>Pentapetalae</taxon>
        <taxon>rosids</taxon>
        <taxon>fabids</taxon>
        <taxon>Fabales</taxon>
        <taxon>Fabaceae</taxon>
        <taxon>Papilionoideae</taxon>
        <taxon>50 kb inversion clade</taxon>
        <taxon>genistoids sensu lato</taxon>
        <taxon>core genistoids</taxon>
        <taxon>Genisteae</taxon>
        <taxon>Lupinus</taxon>
    </lineage>
</organism>
<accession>A0AAV1XQC3</accession>
<dbReference type="AlphaFoldDB" id="A0AAV1XQC3"/>
<keyword evidence="7" id="KW-0560">Oxidoreductase</keyword>
<sequence length="193" mass="22471">MTCVMFYHFYKNISKTKQNSTFVIVLLTGGDKLFPSTSKYIILFFLYNTNNIFVYYFQLHELMCRFLPTKKNLERKRLAKKTSELIQVLTEDTHRAEKNSDNLLSLLISSHKYSNNEKQRLKLKEIIDECRNFYLAGKDTAANSLSWVLLLLGLNQEWQNKARREVLSVIGFDTPPTAETLSDLKLVSSLLPF</sequence>
<dbReference type="InterPro" id="IPR036396">
    <property type="entry name" value="Cyt_P450_sf"/>
</dbReference>
<dbReference type="Pfam" id="PF00067">
    <property type="entry name" value="p450"/>
    <property type="match status" value="1"/>
</dbReference>
<comment type="caution">
    <text evidence="11">The sequence shown here is derived from an EMBL/GenBank/DDBJ whole genome shotgun (WGS) entry which is preliminary data.</text>
</comment>
<dbReference type="GO" id="GO:0016705">
    <property type="term" value="F:oxidoreductase activity, acting on paired donors, with incorporation or reduction of molecular oxygen"/>
    <property type="evidence" value="ECO:0007669"/>
    <property type="project" value="InterPro"/>
</dbReference>
<proteinExistence type="inferred from homology"/>
<dbReference type="GO" id="GO:0016020">
    <property type="term" value="C:membrane"/>
    <property type="evidence" value="ECO:0007669"/>
    <property type="project" value="UniProtKB-SubCell"/>
</dbReference>
<name>A0AAV1XQC3_LUPLU</name>
<protein>
    <recommendedName>
        <fullName evidence="13">Cytochrome P450</fullName>
    </recommendedName>
</protein>
<dbReference type="Proteomes" id="UP001497480">
    <property type="component" value="Unassembled WGS sequence"/>
</dbReference>
<keyword evidence="10" id="KW-0472">Membrane</keyword>
<evidence type="ECO:0000256" key="3">
    <source>
        <dbReference type="ARBA" id="ARBA00022617"/>
    </source>
</evidence>
<keyword evidence="4" id="KW-0812">Transmembrane</keyword>
<comment type="subcellular location">
    <subcellularLocation>
        <location evidence="1">Membrane</location>
        <topology evidence="1">Single-pass membrane protein</topology>
    </subcellularLocation>
</comment>
<evidence type="ECO:0000256" key="2">
    <source>
        <dbReference type="ARBA" id="ARBA00010617"/>
    </source>
</evidence>
<evidence type="ECO:0000256" key="8">
    <source>
        <dbReference type="ARBA" id="ARBA00023004"/>
    </source>
</evidence>
<keyword evidence="5" id="KW-0479">Metal-binding</keyword>
<keyword evidence="6" id="KW-1133">Transmembrane helix</keyword>
<evidence type="ECO:0008006" key="13">
    <source>
        <dbReference type="Google" id="ProtNLM"/>
    </source>
</evidence>
<keyword evidence="8" id="KW-0408">Iron</keyword>
<keyword evidence="3" id="KW-0349">Heme</keyword>
<dbReference type="InterPro" id="IPR050665">
    <property type="entry name" value="Cytochrome_P450_Monooxygen"/>
</dbReference>
<reference evidence="11 12" key="1">
    <citation type="submission" date="2024-03" db="EMBL/GenBank/DDBJ databases">
        <authorList>
            <person name="Martinez-Hernandez J."/>
        </authorList>
    </citation>
    <scope>NUCLEOTIDE SEQUENCE [LARGE SCALE GENOMIC DNA]</scope>
</reference>
<evidence type="ECO:0000313" key="11">
    <source>
        <dbReference type="EMBL" id="CAL0323752.1"/>
    </source>
</evidence>
<dbReference type="PANTHER" id="PTHR24282:SF112">
    <property type="entry name" value="CYTOCHROME P450 FAMILY 709 PROTEIN"/>
    <property type="match status" value="1"/>
</dbReference>
<comment type="similarity">
    <text evidence="2">Belongs to the cytochrome P450 family.</text>
</comment>
<keyword evidence="12" id="KW-1185">Reference proteome</keyword>
<keyword evidence="9" id="KW-0503">Monooxygenase</keyword>
<evidence type="ECO:0000256" key="4">
    <source>
        <dbReference type="ARBA" id="ARBA00022692"/>
    </source>
</evidence>
<evidence type="ECO:0000256" key="7">
    <source>
        <dbReference type="ARBA" id="ARBA00023002"/>
    </source>
</evidence>
<dbReference type="PANTHER" id="PTHR24282">
    <property type="entry name" value="CYTOCHROME P450 FAMILY MEMBER"/>
    <property type="match status" value="1"/>
</dbReference>
<dbReference type="InterPro" id="IPR001128">
    <property type="entry name" value="Cyt_P450"/>
</dbReference>
<evidence type="ECO:0000256" key="6">
    <source>
        <dbReference type="ARBA" id="ARBA00022989"/>
    </source>
</evidence>
<evidence type="ECO:0000256" key="5">
    <source>
        <dbReference type="ARBA" id="ARBA00022723"/>
    </source>
</evidence>
<dbReference type="EMBL" id="CAXHTB010000017">
    <property type="protein sequence ID" value="CAL0323752.1"/>
    <property type="molecule type" value="Genomic_DNA"/>
</dbReference>
<dbReference type="GO" id="GO:0004497">
    <property type="term" value="F:monooxygenase activity"/>
    <property type="evidence" value="ECO:0007669"/>
    <property type="project" value="UniProtKB-KW"/>
</dbReference>